<organism evidence="6 7">
    <name type="scientific">Litorivivens lipolytica</name>
    <dbReference type="NCBI Taxonomy" id="1524264"/>
    <lineage>
        <taxon>Bacteria</taxon>
        <taxon>Pseudomonadati</taxon>
        <taxon>Pseudomonadota</taxon>
        <taxon>Gammaproteobacteria</taxon>
        <taxon>Litorivivens</taxon>
    </lineage>
</organism>
<dbReference type="GO" id="GO:0000976">
    <property type="term" value="F:transcription cis-regulatory region binding"/>
    <property type="evidence" value="ECO:0007669"/>
    <property type="project" value="TreeGrafter"/>
</dbReference>
<dbReference type="AlphaFoldDB" id="A0A7W4W7G5"/>
<protein>
    <submittedName>
        <fullName evidence="6">AcrR family transcriptional regulator</fullName>
    </submittedName>
</protein>
<proteinExistence type="predicted"/>
<dbReference type="RefSeq" id="WP_183411032.1">
    <property type="nucleotide sequence ID" value="NZ_JACHWY010000003.1"/>
</dbReference>
<dbReference type="PRINTS" id="PR00455">
    <property type="entry name" value="HTHTETR"/>
</dbReference>
<gene>
    <name evidence="6" type="ORF">FHR99_002511</name>
</gene>
<feature type="DNA-binding region" description="H-T-H motif" evidence="4">
    <location>
        <begin position="42"/>
        <end position="61"/>
    </location>
</feature>
<dbReference type="Gene3D" id="1.10.357.10">
    <property type="entry name" value="Tetracycline Repressor, domain 2"/>
    <property type="match status" value="1"/>
</dbReference>
<dbReference type="Pfam" id="PF00440">
    <property type="entry name" value="TetR_N"/>
    <property type="match status" value="1"/>
</dbReference>
<reference evidence="6 7" key="1">
    <citation type="submission" date="2020-08" db="EMBL/GenBank/DDBJ databases">
        <title>Genomic Encyclopedia of Type Strains, Phase III (KMG-III): the genomes of soil and plant-associated and newly described type strains.</title>
        <authorList>
            <person name="Whitman W."/>
        </authorList>
    </citation>
    <scope>NUCLEOTIDE SEQUENCE [LARGE SCALE GENOMIC DNA]</scope>
    <source>
        <strain evidence="6 7">CECT 8654</strain>
    </source>
</reference>
<dbReference type="Proteomes" id="UP000537130">
    <property type="component" value="Unassembled WGS sequence"/>
</dbReference>
<evidence type="ECO:0000313" key="6">
    <source>
        <dbReference type="EMBL" id="MBB3048237.1"/>
    </source>
</evidence>
<evidence type="ECO:0000256" key="2">
    <source>
        <dbReference type="ARBA" id="ARBA00023125"/>
    </source>
</evidence>
<keyword evidence="3" id="KW-0804">Transcription</keyword>
<sequence length="209" mass="23430">MPAAKAQTSARAKKRPGQEEQAKVILEAAVELFGERGAKGVSVSQICQRAAVSRDTFYRCFADKDAVIYQLYQSSINDHVESVLKSWELDYSNRAWLEEVCNRTVDGILAQHKIARFLFVESADPESHAAEVINRAYDRAARRLQRWCRQNQQSVPSREYFVALLVATQWLVHNAINKGMAPREVTKAKEATVQLFYAALADQPISGGG</sequence>
<comment type="caution">
    <text evidence="6">The sequence shown here is derived from an EMBL/GenBank/DDBJ whole genome shotgun (WGS) entry which is preliminary data.</text>
</comment>
<dbReference type="PANTHER" id="PTHR30055:SF234">
    <property type="entry name" value="HTH-TYPE TRANSCRIPTIONAL REGULATOR BETI"/>
    <property type="match status" value="1"/>
</dbReference>
<dbReference type="SUPFAM" id="SSF46689">
    <property type="entry name" value="Homeodomain-like"/>
    <property type="match status" value="1"/>
</dbReference>
<evidence type="ECO:0000313" key="7">
    <source>
        <dbReference type="Proteomes" id="UP000537130"/>
    </source>
</evidence>
<dbReference type="PROSITE" id="PS50977">
    <property type="entry name" value="HTH_TETR_2"/>
    <property type="match status" value="1"/>
</dbReference>
<keyword evidence="7" id="KW-1185">Reference proteome</keyword>
<dbReference type="GO" id="GO:0003700">
    <property type="term" value="F:DNA-binding transcription factor activity"/>
    <property type="evidence" value="ECO:0007669"/>
    <property type="project" value="TreeGrafter"/>
</dbReference>
<dbReference type="InterPro" id="IPR050109">
    <property type="entry name" value="HTH-type_TetR-like_transc_reg"/>
</dbReference>
<dbReference type="EMBL" id="JACHWY010000003">
    <property type="protein sequence ID" value="MBB3048237.1"/>
    <property type="molecule type" value="Genomic_DNA"/>
</dbReference>
<dbReference type="InterPro" id="IPR009057">
    <property type="entry name" value="Homeodomain-like_sf"/>
</dbReference>
<dbReference type="PANTHER" id="PTHR30055">
    <property type="entry name" value="HTH-TYPE TRANSCRIPTIONAL REGULATOR RUTR"/>
    <property type="match status" value="1"/>
</dbReference>
<accession>A0A7W4W7G5</accession>
<evidence type="ECO:0000256" key="3">
    <source>
        <dbReference type="ARBA" id="ARBA00023163"/>
    </source>
</evidence>
<name>A0A7W4W7G5_9GAMM</name>
<keyword evidence="2 4" id="KW-0238">DNA-binding</keyword>
<dbReference type="InterPro" id="IPR001647">
    <property type="entry name" value="HTH_TetR"/>
</dbReference>
<evidence type="ECO:0000259" key="5">
    <source>
        <dbReference type="PROSITE" id="PS50977"/>
    </source>
</evidence>
<keyword evidence="1" id="KW-0805">Transcription regulation</keyword>
<feature type="domain" description="HTH tetR-type" evidence="5">
    <location>
        <begin position="19"/>
        <end position="79"/>
    </location>
</feature>
<evidence type="ECO:0000256" key="4">
    <source>
        <dbReference type="PROSITE-ProRule" id="PRU00335"/>
    </source>
</evidence>
<evidence type="ECO:0000256" key="1">
    <source>
        <dbReference type="ARBA" id="ARBA00023015"/>
    </source>
</evidence>